<dbReference type="InterPro" id="IPR051947">
    <property type="entry name" value="Sentrin-specific_protease"/>
</dbReference>
<dbReference type="EMBL" id="CAJPIN010004278">
    <property type="protein sequence ID" value="CAG2056737.1"/>
    <property type="molecule type" value="Genomic_DNA"/>
</dbReference>
<name>A0ABN7NQ45_TIMPD</name>
<evidence type="ECO:0000256" key="1">
    <source>
        <dbReference type="ARBA" id="ARBA00022786"/>
    </source>
</evidence>
<gene>
    <name evidence="3" type="ORF">TPAB3V08_LOCUS3723</name>
</gene>
<dbReference type="PANTHER" id="PTHR46896">
    <property type="entry name" value="SENTRIN-SPECIFIC PROTEASE"/>
    <property type="match status" value="1"/>
</dbReference>
<dbReference type="Gene3D" id="1.10.418.20">
    <property type="match status" value="1"/>
</dbReference>
<keyword evidence="1" id="KW-0833">Ubl conjugation pathway</keyword>
<comment type="caution">
    <text evidence="3">The sequence shown here is derived from an EMBL/GenBank/DDBJ whole genome shotgun (WGS) entry which is preliminary data.</text>
</comment>
<evidence type="ECO:0008006" key="5">
    <source>
        <dbReference type="Google" id="ProtNLM"/>
    </source>
</evidence>
<protein>
    <recommendedName>
        <fullName evidence="5">Ubiquitin-like protease family profile domain-containing protein</fullName>
    </recommendedName>
</protein>
<evidence type="ECO:0000313" key="3">
    <source>
        <dbReference type="EMBL" id="CAG2056737.1"/>
    </source>
</evidence>
<reference evidence="3" key="1">
    <citation type="submission" date="2021-03" db="EMBL/GenBank/DDBJ databases">
        <authorList>
            <person name="Tran Van P."/>
        </authorList>
    </citation>
    <scope>NUCLEOTIDE SEQUENCE</scope>
</reference>
<sequence>MKGSTPSVPLQDNLTDCGLFTLQYAESFLKKPVVDFHLPITSLKNMFPLEAAKSKRSEIQQIIYKILLETKANIDDLNLPFYYPLQVDTERLCVVSLRKTMKKWLSSSTKGEEVASSSTKGEEVASNRTQDGNKSYNGGVGSDSMKTKKTISQDTMSKPKTCKISSEVSHITIPNVIHVSTTLDDNTLVYNYMNAERHYGACILNLHKPAPRLTTRLGYTLKY</sequence>
<dbReference type="InterPro" id="IPR038765">
    <property type="entry name" value="Papain-like_cys_pep_sf"/>
</dbReference>
<dbReference type="PANTHER" id="PTHR46896:SF3">
    <property type="entry name" value="FI06413P-RELATED"/>
    <property type="match status" value="1"/>
</dbReference>
<feature type="non-terminal residue" evidence="3">
    <location>
        <position position="223"/>
    </location>
</feature>
<dbReference type="Proteomes" id="UP001153148">
    <property type="component" value="Unassembled WGS sequence"/>
</dbReference>
<dbReference type="SUPFAM" id="SSF54001">
    <property type="entry name" value="Cysteine proteinases"/>
    <property type="match status" value="1"/>
</dbReference>
<proteinExistence type="predicted"/>
<feature type="region of interest" description="Disordered" evidence="2">
    <location>
        <begin position="115"/>
        <end position="152"/>
    </location>
</feature>
<organism evidence="3 4">
    <name type="scientific">Timema podura</name>
    <name type="common">Walking stick</name>
    <dbReference type="NCBI Taxonomy" id="61482"/>
    <lineage>
        <taxon>Eukaryota</taxon>
        <taxon>Metazoa</taxon>
        <taxon>Ecdysozoa</taxon>
        <taxon>Arthropoda</taxon>
        <taxon>Hexapoda</taxon>
        <taxon>Insecta</taxon>
        <taxon>Pterygota</taxon>
        <taxon>Neoptera</taxon>
        <taxon>Polyneoptera</taxon>
        <taxon>Phasmatodea</taxon>
        <taxon>Timematodea</taxon>
        <taxon>Timematoidea</taxon>
        <taxon>Timematidae</taxon>
        <taxon>Timema</taxon>
    </lineage>
</organism>
<feature type="compositionally biased region" description="Polar residues" evidence="2">
    <location>
        <begin position="126"/>
        <end position="136"/>
    </location>
</feature>
<evidence type="ECO:0000256" key="2">
    <source>
        <dbReference type="SAM" id="MobiDB-lite"/>
    </source>
</evidence>
<evidence type="ECO:0000313" key="4">
    <source>
        <dbReference type="Proteomes" id="UP001153148"/>
    </source>
</evidence>
<keyword evidence="4" id="KW-1185">Reference proteome</keyword>
<accession>A0ABN7NQ45</accession>